<keyword evidence="2" id="KW-0285">Flavoprotein</keyword>
<dbReference type="PIRSF" id="PIRSF016578">
    <property type="entry name" value="HsaA"/>
    <property type="match status" value="1"/>
</dbReference>
<name>A0A1W6ZP00_9HYPH</name>
<dbReference type="InterPro" id="IPR013786">
    <property type="entry name" value="AcylCoA_DH/ox_N"/>
</dbReference>
<dbReference type="Pfam" id="PF08028">
    <property type="entry name" value="Acyl-CoA_dh_2"/>
    <property type="match status" value="1"/>
</dbReference>
<dbReference type="InterPro" id="IPR013107">
    <property type="entry name" value="Acyl-CoA_DH_C"/>
</dbReference>
<keyword evidence="6" id="KW-0503">Monooxygenase</keyword>
<comment type="similarity">
    <text evidence="8">Belongs to the DszC flavin monooxygenase family.</text>
</comment>
<evidence type="ECO:0000259" key="16">
    <source>
        <dbReference type="Pfam" id="PF08028"/>
    </source>
</evidence>
<evidence type="ECO:0000313" key="18">
    <source>
        <dbReference type="Proteomes" id="UP000194137"/>
    </source>
</evidence>
<sequence>MATAIHKHEMRESDPFERVADILRDFIARSAAHDANDEFVSENFVDLKNARLMSAAVPVELGGDGLDQQNLSDLLRSMTRACTSTALAYSMHTHVVALLAWRWRNQKAPVDAVLKRIAAEQIMLISSGGSDWLESSGTAERVDGGFLIKGTKGFASGVLAGTLLNTSAVYNDPETGPTVLHFMVPLNAKEVTIETNWRAMGMRGTGSHQVHIDGFFVADAAIALKRPRGNWHPLFHIISMIAFPLIYSVYYGVAEAMRDAALDLVKRRPLTPQLIDLAGALDTELAAARVALADMLVATNGQPGPDTTNRMFQDRSNLARALLATADKALELAHGGGYLRTNPVERLFRDIQAARYHPLAPYAQRDLAGRMALGLPLDGKLC</sequence>
<gene>
    <name evidence="17" type="ORF">CAK95_07745</name>
</gene>
<organism evidence="17 18">
    <name type="scientific">Pseudorhodoplanes sinuspersici</name>
    <dbReference type="NCBI Taxonomy" id="1235591"/>
    <lineage>
        <taxon>Bacteria</taxon>
        <taxon>Pseudomonadati</taxon>
        <taxon>Pseudomonadota</taxon>
        <taxon>Alphaproteobacteria</taxon>
        <taxon>Hyphomicrobiales</taxon>
        <taxon>Pseudorhodoplanes</taxon>
    </lineage>
</organism>
<comment type="catalytic activity">
    <reaction evidence="12">
        <text>dibenzothiophene 5-oxide + FMNH2 + O2 = dibenzothiophene 5,5-dioxide + FMN + H2O + H(+)</text>
        <dbReference type="Rhea" id="RHEA:49080"/>
        <dbReference type="ChEBI" id="CHEBI:15377"/>
        <dbReference type="ChEBI" id="CHEBI:15378"/>
        <dbReference type="ChEBI" id="CHEBI:15379"/>
        <dbReference type="ChEBI" id="CHEBI:23683"/>
        <dbReference type="ChEBI" id="CHEBI:57618"/>
        <dbReference type="ChEBI" id="CHEBI:58210"/>
        <dbReference type="ChEBI" id="CHEBI:90356"/>
    </reaction>
</comment>
<evidence type="ECO:0000256" key="4">
    <source>
        <dbReference type="ARBA" id="ARBA00022741"/>
    </source>
</evidence>
<evidence type="ECO:0000313" key="17">
    <source>
        <dbReference type="EMBL" id="ARP98985.1"/>
    </source>
</evidence>
<evidence type="ECO:0000256" key="10">
    <source>
        <dbReference type="ARBA" id="ARBA00034345"/>
    </source>
</evidence>
<dbReference type="Proteomes" id="UP000194137">
    <property type="component" value="Chromosome"/>
</dbReference>
<dbReference type="InterPro" id="IPR046373">
    <property type="entry name" value="Acyl-CoA_Oxase/DH_mid-dom_sf"/>
</dbReference>
<dbReference type="OrthoDB" id="2986495at2"/>
<evidence type="ECO:0000256" key="11">
    <source>
        <dbReference type="ARBA" id="ARBA00047859"/>
    </source>
</evidence>
<evidence type="ECO:0000256" key="5">
    <source>
        <dbReference type="ARBA" id="ARBA00023002"/>
    </source>
</evidence>
<evidence type="ECO:0000256" key="9">
    <source>
        <dbReference type="ARBA" id="ARBA00034328"/>
    </source>
</evidence>
<evidence type="ECO:0000256" key="2">
    <source>
        <dbReference type="ARBA" id="ARBA00022630"/>
    </source>
</evidence>
<proteinExistence type="inferred from homology"/>
<feature type="domain" description="Acyl-CoA dehydrogenase/oxidase N-terminal" evidence="15">
    <location>
        <begin position="18"/>
        <end position="99"/>
    </location>
</feature>
<dbReference type="Gene3D" id="2.40.110.10">
    <property type="entry name" value="Butyryl-CoA Dehydrogenase, subunit A, domain 2"/>
    <property type="match status" value="1"/>
</dbReference>
<evidence type="ECO:0000256" key="12">
    <source>
        <dbReference type="ARBA" id="ARBA00048445"/>
    </source>
</evidence>
<dbReference type="GO" id="GO:0004497">
    <property type="term" value="F:monooxygenase activity"/>
    <property type="evidence" value="ECO:0007669"/>
    <property type="project" value="UniProtKB-KW"/>
</dbReference>
<keyword evidence="3" id="KW-0288">FMN</keyword>
<dbReference type="PANTHER" id="PTHR43884">
    <property type="entry name" value="ACYL-COA DEHYDROGENASE"/>
    <property type="match status" value="1"/>
</dbReference>
<evidence type="ECO:0000256" key="13">
    <source>
        <dbReference type="ARBA" id="ARBA00049456"/>
    </source>
</evidence>
<dbReference type="GO" id="GO:0050660">
    <property type="term" value="F:flavin adenine dinucleotide binding"/>
    <property type="evidence" value="ECO:0007669"/>
    <property type="project" value="InterPro"/>
</dbReference>
<dbReference type="Gene3D" id="1.10.540.10">
    <property type="entry name" value="Acyl-CoA dehydrogenase/oxidase, N-terminal domain"/>
    <property type="match status" value="1"/>
</dbReference>
<comment type="catalytic activity">
    <reaction evidence="11">
        <text>dibenzothiophene + FMNH2 + O2 = dibenzothiophene 5-oxide + FMN + H2O + H(+)</text>
        <dbReference type="Rhea" id="RHEA:49076"/>
        <dbReference type="ChEBI" id="CHEBI:15377"/>
        <dbReference type="ChEBI" id="CHEBI:15378"/>
        <dbReference type="ChEBI" id="CHEBI:15379"/>
        <dbReference type="ChEBI" id="CHEBI:23681"/>
        <dbReference type="ChEBI" id="CHEBI:23683"/>
        <dbReference type="ChEBI" id="CHEBI:57618"/>
        <dbReference type="ChEBI" id="CHEBI:58210"/>
    </reaction>
</comment>
<feature type="domain" description="Acyl-CoA dehydrogenase C-terminal" evidence="16">
    <location>
        <begin position="250"/>
        <end position="357"/>
    </location>
</feature>
<dbReference type="Pfam" id="PF02771">
    <property type="entry name" value="Acyl-CoA_dh_N"/>
    <property type="match status" value="1"/>
</dbReference>
<protein>
    <recommendedName>
        <fullName evidence="10">Dibenzothiophene monooxygenase</fullName>
        <ecNumber evidence="9">1.14.14.21</ecNumber>
    </recommendedName>
</protein>
<dbReference type="GO" id="GO:0003995">
    <property type="term" value="F:acyl-CoA dehydrogenase activity"/>
    <property type="evidence" value="ECO:0007669"/>
    <property type="project" value="TreeGrafter"/>
</dbReference>
<dbReference type="Gene3D" id="1.20.140.10">
    <property type="entry name" value="Butyryl-CoA Dehydrogenase, subunit A, domain 3"/>
    <property type="match status" value="1"/>
</dbReference>
<comment type="catalytic activity">
    <reaction evidence="13">
        <text>dibenzothiophene + 2 FMNH2 + 2 O2 = dibenzothiophene 5,5-dioxide + 2 FMN + 2 H2O + 2 H(+)</text>
        <dbReference type="Rhea" id="RHEA:49072"/>
        <dbReference type="ChEBI" id="CHEBI:15377"/>
        <dbReference type="ChEBI" id="CHEBI:15378"/>
        <dbReference type="ChEBI" id="CHEBI:15379"/>
        <dbReference type="ChEBI" id="CHEBI:23681"/>
        <dbReference type="ChEBI" id="CHEBI:57618"/>
        <dbReference type="ChEBI" id="CHEBI:58210"/>
        <dbReference type="ChEBI" id="CHEBI:90356"/>
        <dbReference type="EC" id="1.14.14.21"/>
    </reaction>
</comment>
<evidence type="ECO:0000256" key="1">
    <source>
        <dbReference type="ARBA" id="ARBA00004496"/>
    </source>
</evidence>
<dbReference type="EMBL" id="CP021112">
    <property type="protein sequence ID" value="ARP98985.1"/>
    <property type="molecule type" value="Genomic_DNA"/>
</dbReference>
<evidence type="ECO:0000256" key="6">
    <source>
        <dbReference type="ARBA" id="ARBA00023033"/>
    </source>
</evidence>
<dbReference type="PANTHER" id="PTHR43884:SF12">
    <property type="entry name" value="ISOVALERYL-COA DEHYDROGENASE, MITOCHONDRIAL-RELATED"/>
    <property type="match status" value="1"/>
</dbReference>
<evidence type="ECO:0000256" key="3">
    <source>
        <dbReference type="ARBA" id="ARBA00022643"/>
    </source>
</evidence>
<dbReference type="EC" id="1.14.14.21" evidence="9"/>
<reference evidence="17" key="1">
    <citation type="submission" date="2017-05" db="EMBL/GenBank/DDBJ databases">
        <title>Full genome sequence of Pseudorhodoplanes sinuspersici.</title>
        <authorList>
            <person name="Dastgheib S.M.M."/>
            <person name="Shavandi M."/>
            <person name="Tirandaz H."/>
        </authorList>
    </citation>
    <scope>NUCLEOTIDE SEQUENCE [LARGE SCALE GENOMIC DNA]</scope>
    <source>
        <strain evidence="17">RIPI110</strain>
    </source>
</reference>
<evidence type="ECO:0000259" key="15">
    <source>
        <dbReference type="Pfam" id="PF02771"/>
    </source>
</evidence>
<dbReference type="KEGG" id="psin:CAK95_07745"/>
<dbReference type="InterPro" id="IPR006091">
    <property type="entry name" value="Acyl-CoA_Oxase/DH_mid-dom"/>
</dbReference>
<feature type="domain" description="Acyl-CoA oxidase/dehydrogenase middle" evidence="14">
    <location>
        <begin position="128"/>
        <end position="213"/>
    </location>
</feature>
<comment type="subcellular location">
    <subcellularLocation>
        <location evidence="1">Cytoplasm</location>
    </subcellularLocation>
</comment>
<evidence type="ECO:0000256" key="7">
    <source>
        <dbReference type="ARBA" id="ARBA00034307"/>
    </source>
</evidence>
<keyword evidence="5" id="KW-0560">Oxidoreductase</keyword>
<evidence type="ECO:0000256" key="8">
    <source>
        <dbReference type="ARBA" id="ARBA00034317"/>
    </source>
</evidence>
<dbReference type="STRING" id="1235591.CAK95_07745"/>
<dbReference type="InterPro" id="IPR036250">
    <property type="entry name" value="AcylCo_DH-like_C"/>
</dbReference>
<accession>A0A1W6ZP00</accession>
<keyword evidence="18" id="KW-1185">Reference proteome</keyword>
<dbReference type="AlphaFoldDB" id="A0A1W6ZP00"/>
<comment type="pathway">
    <text evidence="7">Sulfur metabolism; dibenzothiophene degradation.</text>
</comment>
<dbReference type="Pfam" id="PF02770">
    <property type="entry name" value="Acyl-CoA_dh_M"/>
    <property type="match status" value="1"/>
</dbReference>
<evidence type="ECO:0000259" key="14">
    <source>
        <dbReference type="Pfam" id="PF02770"/>
    </source>
</evidence>
<dbReference type="GO" id="GO:0005737">
    <property type="term" value="C:cytoplasm"/>
    <property type="evidence" value="ECO:0007669"/>
    <property type="project" value="UniProtKB-SubCell"/>
</dbReference>
<dbReference type="SUPFAM" id="SSF47203">
    <property type="entry name" value="Acyl-CoA dehydrogenase C-terminal domain-like"/>
    <property type="match status" value="1"/>
</dbReference>
<dbReference type="SUPFAM" id="SSF56645">
    <property type="entry name" value="Acyl-CoA dehydrogenase NM domain-like"/>
    <property type="match status" value="1"/>
</dbReference>
<dbReference type="InterPro" id="IPR009100">
    <property type="entry name" value="AcylCoA_DH/oxidase_NM_dom_sf"/>
</dbReference>
<keyword evidence="4" id="KW-0547">Nucleotide-binding</keyword>
<dbReference type="InterPro" id="IPR037069">
    <property type="entry name" value="AcylCoA_DH/ox_N_sf"/>
</dbReference>